<organism evidence="1 2">
    <name type="scientific">Durusdinium trenchii</name>
    <dbReference type="NCBI Taxonomy" id="1381693"/>
    <lineage>
        <taxon>Eukaryota</taxon>
        <taxon>Sar</taxon>
        <taxon>Alveolata</taxon>
        <taxon>Dinophyceae</taxon>
        <taxon>Suessiales</taxon>
        <taxon>Symbiodiniaceae</taxon>
        <taxon>Durusdinium</taxon>
    </lineage>
</organism>
<proteinExistence type="predicted"/>
<reference evidence="1 2" key="1">
    <citation type="submission" date="2024-02" db="EMBL/GenBank/DDBJ databases">
        <authorList>
            <person name="Chen Y."/>
            <person name="Shah S."/>
            <person name="Dougan E. K."/>
            <person name="Thang M."/>
            <person name="Chan C."/>
        </authorList>
    </citation>
    <scope>NUCLEOTIDE SEQUENCE [LARGE SCALE GENOMIC DNA]</scope>
</reference>
<name>A0ABP0IDE8_9DINO</name>
<keyword evidence="2" id="KW-1185">Reference proteome</keyword>
<comment type="caution">
    <text evidence="1">The sequence shown here is derived from an EMBL/GenBank/DDBJ whole genome shotgun (WGS) entry which is preliminary data.</text>
</comment>
<sequence>MLRSGLLGRSVARRGAWEIARRGVMTEITKGVVFDTIAREWRCKWSADDDKASLAKLQEVLEEAKPKIKEVKGVKQVQRVVCGDCLDFKISIAVDQANFAPWAEGGFEPEASVLAKMKEIPGVSLVETQTYTLMPVDL</sequence>
<gene>
    <name evidence="1" type="ORF">SCF082_LOCUS6576</name>
</gene>
<evidence type="ECO:0000313" key="1">
    <source>
        <dbReference type="EMBL" id="CAK9000621.1"/>
    </source>
</evidence>
<evidence type="ECO:0000313" key="2">
    <source>
        <dbReference type="Proteomes" id="UP001642464"/>
    </source>
</evidence>
<dbReference type="EMBL" id="CAXAMM010003607">
    <property type="protein sequence ID" value="CAK9000621.1"/>
    <property type="molecule type" value="Genomic_DNA"/>
</dbReference>
<dbReference type="Proteomes" id="UP001642464">
    <property type="component" value="Unassembled WGS sequence"/>
</dbReference>
<protein>
    <submittedName>
        <fullName evidence="1">Uncharacterized protein</fullName>
    </submittedName>
</protein>
<accession>A0ABP0IDE8</accession>